<comment type="caution">
    <text evidence="5">The sequence shown here is derived from an EMBL/GenBank/DDBJ whole genome shotgun (WGS) entry which is preliminary data.</text>
</comment>
<evidence type="ECO:0000313" key="5">
    <source>
        <dbReference type="EMBL" id="MET1755956.1"/>
    </source>
</evidence>
<keyword evidence="6" id="KW-1185">Reference proteome</keyword>
<dbReference type="PROSITE" id="PS51349">
    <property type="entry name" value="FMN_HYDROXY_ACID_DH_2"/>
    <property type="match status" value="1"/>
</dbReference>
<sequence>MTLPPLDIIPARVAALSDYEMLARERMTEEVWAYFAGGAGDEWTLRENVAAFSRLPLQSRALRDLSSGHTRTTLFGSELAAPILLAPVAFQRLAHPDGELATVLAAGALETGLVVSTQASVTLEEIAQCATAPLWFQLYVQPDRAFTAQLVKRAEQAGYRAIVVTVDAPVNGVRNREQRAGFALPPGVEAINLKGMQGLPPPQPGALLFGTPLADSAAVWRDLEWLRDQTRLPIVLKGIVDPEDARRAVVAGIDGIIVSNHGGRALDGVPAAIDLLPAVCQTVGDSIPVLMDGGVRRGIDVLRALALGAKAVLLGRPYVFALATAGALGVAHALRILRAEFELAMALTGCTEVSAIDSSVLATRR</sequence>
<reference evidence="5 6" key="1">
    <citation type="submission" date="2024-07" db="EMBL/GenBank/DDBJ databases">
        <title>Novosphingobium kalidii RD2P27.</title>
        <authorList>
            <person name="Sun J.-Q."/>
        </authorList>
    </citation>
    <scope>NUCLEOTIDE SEQUENCE [LARGE SCALE GENOMIC DNA]</scope>
    <source>
        <strain evidence="5 6">RD2P27</strain>
    </source>
</reference>
<keyword evidence="2 5" id="KW-0560">Oxidoreductase</keyword>
<name>A0ABV2D258_9SPHN</name>
<dbReference type="RefSeq" id="WP_353984448.1">
    <property type="nucleotide sequence ID" value="NZ_JBEWLY010000017.1"/>
</dbReference>
<evidence type="ECO:0000256" key="1">
    <source>
        <dbReference type="ARBA" id="ARBA00001917"/>
    </source>
</evidence>
<proteinExistence type="inferred from homology"/>
<feature type="domain" description="FMN hydroxy acid dehydrogenase" evidence="4">
    <location>
        <begin position="8"/>
        <end position="365"/>
    </location>
</feature>
<comment type="cofactor">
    <cofactor evidence="1">
        <name>FMN</name>
        <dbReference type="ChEBI" id="CHEBI:58210"/>
    </cofactor>
</comment>
<dbReference type="Proteomes" id="UP001548713">
    <property type="component" value="Unassembled WGS sequence"/>
</dbReference>
<dbReference type="Pfam" id="PF01070">
    <property type="entry name" value="FMN_dh"/>
    <property type="match status" value="1"/>
</dbReference>
<comment type="similarity">
    <text evidence="3">Belongs to the FMN-dependent alpha-hydroxy acid dehydrogenase family.</text>
</comment>
<accession>A0ABV2D258</accession>
<organism evidence="5 6">
    <name type="scientific">Novosphingobium kalidii</name>
    <dbReference type="NCBI Taxonomy" id="3230299"/>
    <lineage>
        <taxon>Bacteria</taxon>
        <taxon>Pseudomonadati</taxon>
        <taxon>Pseudomonadota</taxon>
        <taxon>Alphaproteobacteria</taxon>
        <taxon>Sphingomonadales</taxon>
        <taxon>Sphingomonadaceae</taxon>
        <taxon>Novosphingobium</taxon>
    </lineage>
</organism>
<dbReference type="PIRSF" id="PIRSF000138">
    <property type="entry name" value="Al-hdrx_acd_dh"/>
    <property type="match status" value="1"/>
</dbReference>
<dbReference type="InterPro" id="IPR012133">
    <property type="entry name" value="Alpha-hydoxy_acid_DH_FMN"/>
</dbReference>
<dbReference type="CDD" id="cd02809">
    <property type="entry name" value="alpha_hydroxyacid_oxid_FMN"/>
    <property type="match status" value="1"/>
</dbReference>
<dbReference type="PANTHER" id="PTHR10578">
    <property type="entry name" value="S -2-HYDROXY-ACID OXIDASE-RELATED"/>
    <property type="match status" value="1"/>
</dbReference>
<dbReference type="EC" id="1.-.-.-" evidence="5"/>
<evidence type="ECO:0000313" key="6">
    <source>
        <dbReference type="Proteomes" id="UP001548713"/>
    </source>
</evidence>
<evidence type="ECO:0000256" key="3">
    <source>
        <dbReference type="ARBA" id="ARBA00024042"/>
    </source>
</evidence>
<protein>
    <submittedName>
        <fullName evidence="5">Alpha-hydroxy acid oxidase</fullName>
        <ecNumber evidence="5">1.-.-.-</ecNumber>
    </submittedName>
</protein>
<dbReference type="InterPro" id="IPR013785">
    <property type="entry name" value="Aldolase_TIM"/>
</dbReference>
<evidence type="ECO:0000259" key="4">
    <source>
        <dbReference type="PROSITE" id="PS51349"/>
    </source>
</evidence>
<evidence type="ECO:0000256" key="2">
    <source>
        <dbReference type="ARBA" id="ARBA00023002"/>
    </source>
</evidence>
<dbReference type="GO" id="GO:0016491">
    <property type="term" value="F:oxidoreductase activity"/>
    <property type="evidence" value="ECO:0007669"/>
    <property type="project" value="UniProtKB-KW"/>
</dbReference>
<dbReference type="EMBL" id="JBEWLY010000017">
    <property type="protein sequence ID" value="MET1755956.1"/>
    <property type="molecule type" value="Genomic_DNA"/>
</dbReference>
<dbReference type="InterPro" id="IPR037396">
    <property type="entry name" value="FMN_HAD"/>
</dbReference>
<dbReference type="Gene3D" id="3.20.20.70">
    <property type="entry name" value="Aldolase class I"/>
    <property type="match status" value="1"/>
</dbReference>
<dbReference type="InterPro" id="IPR000262">
    <property type="entry name" value="FMN-dep_DH"/>
</dbReference>
<dbReference type="PANTHER" id="PTHR10578:SF143">
    <property type="entry name" value="FMN-DEPENDENT ALPHA-HYDROXY ACID DEHYDROGENASE PB1A11.03"/>
    <property type="match status" value="1"/>
</dbReference>
<dbReference type="SUPFAM" id="SSF51395">
    <property type="entry name" value="FMN-linked oxidoreductases"/>
    <property type="match status" value="1"/>
</dbReference>
<gene>
    <name evidence="5" type="ORF">ABVV53_10870</name>
</gene>